<evidence type="ECO:0000256" key="1">
    <source>
        <dbReference type="ARBA" id="ARBA00000085"/>
    </source>
</evidence>
<dbReference type="AlphaFoldDB" id="A0A1M5SJT0"/>
<dbReference type="PANTHER" id="PTHR45453">
    <property type="entry name" value="PHOSPHATE REGULON SENSOR PROTEIN PHOR"/>
    <property type="match status" value="1"/>
</dbReference>
<dbReference type="PROSITE" id="PS50109">
    <property type="entry name" value="HIS_KIN"/>
    <property type="match status" value="1"/>
</dbReference>
<dbReference type="SUPFAM" id="SSF47384">
    <property type="entry name" value="Homodimeric domain of signal transducing histidine kinase"/>
    <property type="match status" value="1"/>
</dbReference>
<evidence type="ECO:0000256" key="7">
    <source>
        <dbReference type="ARBA" id="ARBA00022692"/>
    </source>
</evidence>
<keyword evidence="7 12" id="KW-0812">Transmembrane</keyword>
<dbReference type="EMBL" id="FQXR01000002">
    <property type="protein sequence ID" value="SHH38847.1"/>
    <property type="molecule type" value="Genomic_DNA"/>
</dbReference>
<dbReference type="EC" id="2.7.13.3" evidence="3"/>
<keyword evidence="6" id="KW-0808">Transferase</keyword>
<comment type="subcellular location">
    <subcellularLocation>
        <location evidence="2">Cell membrane</location>
        <topology evidence="2">Multi-pass membrane protein</topology>
    </subcellularLocation>
</comment>
<dbReference type="CDD" id="cd00082">
    <property type="entry name" value="HisKA"/>
    <property type="match status" value="1"/>
</dbReference>
<evidence type="ECO:0000256" key="2">
    <source>
        <dbReference type="ARBA" id="ARBA00004651"/>
    </source>
</evidence>
<reference evidence="14 15" key="1">
    <citation type="submission" date="2016-11" db="EMBL/GenBank/DDBJ databases">
        <authorList>
            <person name="Jaros S."/>
            <person name="Januszkiewicz K."/>
            <person name="Wedrychowicz H."/>
        </authorList>
    </citation>
    <scope>NUCLEOTIDE SEQUENCE [LARGE SCALE GENOMIC DNA]</scope>
    <source>
        <strain evidence="14 15">DSM 13106</strain>
    </source>
</reference>
<dbReference type="GO" id="GO:0016036">
    <property type="term" value="P:cellular response to phosphate starvation"/>
    <property type="evidence" value="ECO:0007669"/>
    <property type="project" value="TreeGrafter"/>
</dbReference>
<dbReference type="OrthoDB" id="9780487at2"/>
<evidence type="ECO:0000256" key="12">
    <source>
        <dbReference type="SAM" id="Phobius"/>
    </source>
</evidence>
<feature type="transmembrane region" description="Helical" evidence="12">
    <location>
        <begin position="12"/>
        <end position="29"/>
    </location>
</feature>
<keyword evidence="9 12" id="KW-1133">Transmembrane helix</keyword>
<protein>
    <recommendedName>
        <fullName evidence="3">histidine kinase</fullName>
        <ecNumber evidence="3">2.7.13.3</ecNumber>
    </recommendedName>
</protein>
<keyword evidence="5" id="KW-0597">Phosphoprotein</keyword>
<keyword evidence="10" id="KW-0902">Two-component regulatory system</keyword>
<keyword evidence="11 12" id="KW-0472">Membrane</keyword>
<dbReference type="PANTHER" id="PTHR45453:SF2">
    <property type="entry name" value="HISTIDINE KINASE"/>
    <property type="match status" value="1"/>
</dbReference>
<gene>
    <name evidence="14" type="ORF">SAMN02745180_00195</name>
</gene>
<dbReference type="Gene3D" id="3.30.565.10">
    <property type="entry name" value="Histidine kinase-like ATPase, C-terminal domain"/>
    <property type="match status" value="1"/>
</dbReference>
<evidence type="ECO:0000256" key="4">
    <source>
        <dbReference type="ARBA" id="ARBA00022475"/>
    </source>
</evidence>
<evidence type="ECO:0000313" key="14">
    <source>
        <dbReference type="EMBL" id="SHH38847.1"/>
    </source>
</evidence>
<comment type="catalytic activity">
    <reaction evidence="1">
        <text>ATP + protein L-histidine = ADP + protein N-phospho-L-histidine.</text>
        <dbReference type="EC" id="2.7.13.3"/>
    </reaction>
</comment>
<dbReference type="Pfam" id="PF02518">
    <property type="entry name" value="HATPase_c"/>
    <property type="match status" value="1"/>
</dbReference>
<evidence type="ECO:0000256" key="6">
    <source>
        <dbReference type="ARBA" id="ARBA00022679"/>
    </source>
</evidence>
<dbReference type="STRING" id="1123281.SAMN02745180_00195"/>
<evidence type="ECO:0000259" key="13">
    <source>
        <dbReference type="PROSITE" id="PS50109"/>
    </source>
</evidence>
<organism evidence="14 15">
    <name type="scientific">Sporanaerobacter acetigenes DSM 13106</name>
    <dbReference type="NCBI Taxonomy" id="1123281"/>
    <lineage>
        <taxon>Bacteria</taxon>
        <taxon>Bacillati</taxon>
        <taxon>Bacillota</taxon>
        <taxon>Tissierellia</taxon>
        <taxon>Tissierellales</taxon>
        <taxon>Sporanaerobacteraceae</taxon>
        <taxon>Sporanaerobacter</taxon>
    </lineage>
</organism>
<evidence type="ECO:0000256" key="9">
    <source>
        <dbReference type="ARBA" id="ARBA00022989"/>
    </source>
</evidence>
<evidence type="ECO:0000256" key="11">
    <source>
        <dbReference type="ARBA" id="ARBA00023136"/>
    </source>
</evidence>
<dbReference type="InterPro" id="IPR036097">
    <property type="entry name" value="HisK_dim/P_sf"/>
</dbReference>
<dbReference type="InterPro" id="IPR004358">
    <property type="entry name" value="Sig_transdc_His_kin-like_C"/>
</dbReference>
<dbReference type="SUPFAM" id="SSF55874">
    <property type="entry name" value="ATPase domain of HSP90 chaperone/DNA topoisomerase II/histidine kinase"/>
    <property type="match status" value="1"/>
</dbReference>
<evidence type="ECO:0000256" key="5">
    <source>
        <dbReference type="ARBA" id="ARBA00022553"/>
    </source>
</evidence>
<dbReference type="Proteomes" id="UP000184389">
    <property type="component" value="Unassembled WGS sequence"/>
</dbReference>
<accession>A0A1M5SJT0</accession>
<keyword evidence="8 14" id="KW-0418">Kinase</keyword>
<evidence type="ECO:0000313" key="15">
    <source>
        <dbReference type="Proteomes" id="UP000184389"/>
    </source>
</evidence>
<dbReference type="InterPro" id="IPR005467">
    <property type="entry name" value="His_kinase_dom"/>
</dbReference>
<dbReference type="InterPro" id="IPR003661">
    <property type="entry name" value="HisK_dim/P_dom"/>
</dbReference>
<dbReference type="InterPro" id="IPR003594">
    <property type="entry name" value="HATPase_dom"/>
</dbReference>
<dbReference type="InterPro" id="IPR050351">
    <property type="entry name" value="BphY/WalK/GraS-like"/>
</dbReference>
<dbReference type="SMART" id="SM00387">
    <property type="entry name" value="HATPase_c"/>
    <property type="match status" value="1"/>
</dbReference>
<evidence type="ECO:0000256" key="10">
    <source>
        <dbReference type="ARBA" id="ARBA00023012"/>
    </source>
</evidence>
<keyword evidence="15" id="KW-1185">Reference proteome</keyword>
<dbReference type="GO" id="GO:0000155">
    <property type="term" value="F:phosphorelay sensor kinase activity"/>
    <property type="evidence" value="ECO:0007669"/>
    <property type="project" value="InterPro"/>
</dbReference>
<dbReference type="PRINTS" id="PR00344">
    <property type="entry name" value="BCTRLSENSOR"/>
</dbReference>
<name>A0A1M5SJT0_9FIRM</name>
<dbReference type="InterPro" id="IPR036890">
    <property type="entry name" value="HATPase_C_sf"/>
</dbReference>
<dbReference type="GO" id="GO:0005886">
    <property type="term" value="C:plasma membrane"/>
    <property type="evidence" value="ECO:0007669"/>
    <property type="project" value="UniProtKB-SubCell"/>
</dbReference>
<dbReference type="RefSeq" id="WP_072742663.1">
    <property type="nucleotide sequence ID" value="NZ_FQXR01000002.1"/>
</dbReference>
<feature type="domain" description="Histidine kinase" evidence="13">
    <location>
        <begin position="126"/>
        <end position="335"/>
    </location>
</feature>
<dbReference type="GO" id="GO:0004721">
    <property type="term" value="F:phosphoprotein phosphatase activity"/>
    <property type="evidence" value="ECO:0007669"/>
    <property type="project" value="TreeGrafter"/>
</dbReference>
<feature type="transmembrane region" description="Helical" evidence="12">
    <location>
        <begin position="41"/>
        <end position="61"/>
    </location>
</feature>
<sequence length="343" mass="40308">MSFFKYIKDSLWTILYFIGVICTINLILISSTALNKSIGDILYMNILIFSISLLFLILHYIKWKNSYKNFRNALYNKEDIDDFLPNGEKLEQVLIRETIDFKNEEKLRETKELKEDLEEINDYITKWVHEIKIPLSVCELIADKIEEEELYDISEELRGELERINFLTNQVLYTSRASSYSEDFAIEEINLYTLVKSVIKNNMNSFISKKIEVEMDNLDFSVFADSKWTFYVLDQIINNACKYTDMHGKIKIFAREDEESIKLFIKDNGMGIPPKDIERIFDRGFTGDNGRKTTKSTGMGLYICKKIASRLNFNIEVSSQVSQYTEFKITFYKIADYFNVTKM</sequence>
<evidence type="ECO:0000256" key="3">
    <source>
        <dbReference type="ARBA" id="ARBA00012438"/>
    </source>
</evidence>
<proteinExistence type="predicted"/>
<evidence type="ECO:0000256" key="8">
    <source>
        <dbReference type="ARBA" id="ARBA00022777"/>
    </source>
</evidence>
<keyword evidence="4" id="KW-1003">Cell membrane</keyword>